<dbReference type="eggNOG" id="ENOG502Z85N">
    <property type="taxonomic scope" value="Bacteria"/>
</dbReference>
<organism evidence="2 3">
    <name type="scientific">Owenweeksia hongkongensis (strain DSM 17368 / CIP 108786 / JCM 12287 / NRRL B-23963 / UST20020801)</name>
    <dbReference type="NCBI Taxonomy" id="926562"/>
    <lineage>
        <taxon>Bacteria</taxon>
        <taxon>Pseudomonadati</taxon>
        <taxon>Bacteroidota</taxon>
        <taxon>Flavobacteriia</taxon>
        <taxon>Flavobacteriales</taxon>
        <taxon>Owenweeksiaceae</taxon>
        <taxon>Owenweeksia</taxon>
    </lineage>
</organism>
<dbReference type="Proteomes" id="UP000005631">
    <property type="component" value="Chromosome"/>
</dbReference>
<dbReference type="EMBL" id="CP003156">
    <property type="protein sequence ID" value="AEV32897.1"/>
    <property type="molecule type" value="Genomic_DNA"/>
</dbReference>
<reference evidence="2 3" key="1">
    <citation type="journal article" date="2012" name="Stand. Genomic Sci.">
        <title>Genome sequence of the orange-pigmented seawater bacterium Owenweeksia hongkongensis type strain (UST20020801(T)).</title>
        <authorList>
            <person name="Riedel T."/>
            <person name="Held B."/>
            <person name="Nolan M."/>
            <person name="Lucas S."/>
            <person name="Lapidus A."/>
            <person name="Tice H."/>
            <person name="Del Rio T.G."/>
            <person name="Cheng J.F."/>
            <person name="Han C."/>
            <person name="Tapia R."/>
            <person name="Goodwin L.A."/>
            <person name="Pitluck S."/>
            <person name="Liolios K."/>
            <person name="Mavromatis K."/>
            <person name="Pagani I."/>
            <person name="Ivanova N."/>
            <person name="Mikhailova N."/>
            <person name="Pati A."/>
            <person name="Chen A."/>
            <person name="Palaniappan K."/>
            <person name="Rohde M."/>
            <person name="Tindall B.J."/>
            <person name="Detter J.C."/>
            <person name="Goker M."/>
            <person name="Woyke T."/>
            <person name="Bristow J."/>
            <person name="Eisen J.A."/>
            <person name="Markowitz V."/>
            <person name="Hugenholtz P."/>
            <person name="Klenk H.P."/>
            <person name="Kyrpides N.C."/>
        </authorList>
    </citation>
    <scope>NUCLEOTIDE SEQUENCE</scope>
    <source>
        <strain evidence="3">DSM 17368 / JCM 12287 / NRRL B-23963</strain>
    </source>
</reference>
<keyword evidence="3" id="KW-1185">Reference proteome</keyword>
<dbReference type="STRING" id="926562.Oweho_1918"/>
<evidence type="ECO:0008006" key="4">
    <source>
        <dbReference type="Google" id="ProtNLM"/>
    </source>
</evidence>
<dbReference type="RefSeq" id="WP_014202253.1">
    <property type="nucleotide sequence ID" value="NC_016599.1"/>
</dbReference>
<evidence type="ECO:0000313" key="3">
    <source>
        <dbReference type="Proteomes" id="UP000005631"/>
    </source>
</evidence>
<proteinExistence type="predicted"/>
<sequence length="569" mass="63935">MKKLLVATAILAGAYGSFAQSKLDLGQISGNFQTDAQYYFRDSLIDPTGEAYPDERLLTTGFLNLTYTRGNFMAGVRYENYQNNRVGLPPGYKGEGITYRYARYMGDKIDITVGNFYEQFGSGLILRAYEERGLGIDNNLDGVRLKVTPADGLTYRAIVGRQRNYFDKSNSIVRGFDTDWNMKNSLKWESNINLILGAGLVSKYQEFDSPTYEYPNNVASGALRFNLITGAFNVYGEYAYKANDPSADNFEIYKPGEAFYLSASYAKNNFGVIFSAKRYDNFSWRSQPNTDPQQLLLGYLPSATTLHTYTLPALYAYNTVLTGEQGFQIETSYKFPRKTALGGKYGTYIGLSAAVSKSIDKEYITRDDGTGVQTISGTDGYKSVFDTKNWGFGEYLYFTDLHLDFKKKLNKKLKLNFSQYFFHFNEDALRKGVAGVADIGFDTSGGTPHAYNIHSTVVELLWKTKPGHSLRTELQGLWTEGDRGDWALALFEYSISPKWFFAVQDAWNYGNAVKDLRVHYISVTAGYTLDRTRFQLGYGRQQQGVFCVGGICRTVPASNGFSLSITSNF</sequence>
<name>G8R2A7_OWEHD</name>
<feature type="chain" id="PRO_5003515529" description="DUF5723 domain-containing protein" evidence="1">
    <location>
        <begin position="20"/>
        <end position="569"/>
    </location>
</feature>
<evidence type="ECO:0000313" key="2">
    <source>
        <dbReference type="EMBL" id="AEV32897.1"/>
    </source>
</evidence>
<keyword evidence="1" id="KW-0732">Signal</keyword>
<dbReference type="InterPro" id="IPR046070">
    <property type="entry name" value="DUF6029"/>
</dbReference>
<dbReference type="Pfam" id="PF19494">
    <property type="entry name" value="DUF6029"/>
    <property type="match status" value="1"/>
</dbReference>
<dbReference type="AlphaFoldDB" id="G8R2A7"/>
<feature type="signal peptide" evidence="1">
    <location>
        <begin position="1"/>
        <end position="19"/>
    </location>
</feature>
<protein>
    <recommendedName>
        <fullName evidence="4">DUF5723 domain-containing protein</fullName>
    </recommendedName>
</protein>
<dbReference type="OrthoDB" id="5480631at2"/>
<gene>
    <name evidence="2" type="ordered locus">Oweho_1918</name>
</gene>
<accession>G8R2A7</accession>
<dbReference type="HOGENOM" id="CLU_491626_0_0_10"/>
<dbReference type="KEGG" id="oho:Oweho_1918"/>
<evidence type="ECO:0000256" key="1">
    <source>
        <dbReference type="SAM" id="SignalP"/>
    </source>
</evidence>